<dbReference type="EMBL" id="VXIV02003250">
    <property type="protein sequence ID" value="KAF6019207.1"/>
    <property type="molecule type" value="Genomic_DNA"/>
</dbReference>
<evidence type="ECO:0000313" key="4">
    <source>
        <dbReference type="EMBL" id="KAF6019207.1"/>
    </source>
</evidence>
<dbReference type="PROSITE" id="PS50005">
    <property type="entry name" value="TPR"/>
    <property type="match status" value="3"/>
</dbReference>
<dbReference type="Gene3D" id="1.25.40.10">
    <property type="entry name" value="Tetratricopeptide repeat domain"/>
    <property type="match status" value="3"/>
</dbReference>
<dbReference type="InterPro" id="IPR011990">
    <property type="entry name" value="TPR-like_helical_dom_sf"/>
</dbReference>
<dbReference type="SUPFAM" id="SSF48452">
    <property type="entry name" value="TPR-like"/>
    <property type="match status" value="2"/>
</dbReference>
<keyword evidence="2 3" id="KW-0802">TPR repeat</keyword>
<dbReference type="Proteomes" id="UP000593567">
    <property type="component" value="Unassembled WGS sequence"/>
</dbReference>
<feature type="repeat" description="TPR" evidence="3">
    <location>
        <begin position="207"/>
        <end position="240"/>
    </location>
</feature>
<evidence type="ECO:0000256" key="2">
    <source>
        <dbReference type="ARBA" id="ARBA00022803"/>
    </source>
</evidence>
<evidence type="ECO:0000256" key="3">
    <source>
        <dbReference type="PROSITE-ProRule" id="PRU00339"/>
    </source>
</evidence>
<dbReference type="SMART" id="SM00028">
    <property type="entry name" value="TPR"/>
    <property type="match status" value="7"/>
</dbReference>
<organism evidence="4 5">
    <name type="scientific">Bugula neritina</name>
    <name type="common">Brown bryozoan</name>
    <name type="synonym">Sertularia neritina</name>
    <dbReference type="NCBI Taxonomy" id="10212"/>
    <lineage>
        <taxon>Eukaryota</taxon>
        <taxon>Metazoa</taxon>
        <taxon>Spiralia</taxon>
        <taxon>Lophotrochozoa</taxon>
        <taxon>Bryozoa</taxon>
        <taxon>Gymnolaemata</taxon>
        <taxon>Cheilostomatida</taxon>
        <taxon>Flustrina</taxon>
        <taxon>Buguloidea</taxon>
        <taxon>Bugulidae</taxon>
        <taxon>Bugula</taxon>
    </lineage>
</organism>
<accession>A0A7J7J072</accession>
<dbReference type="InterPro" id="IPR019734">
    <property type="entry name" value="TPR_rpt"/>
</dbReference>
<comment type="caution">
    <text evidence="4">The sequence shown here is derived from an EMBL/GenBank/DDBJ whole genome shotgun (WGS) entry which is preliminary data.</text>
</comment>
<keyword evidence="5" id="KW-1185">Reference proteome</keyword>
<dbReference type="InterPro" id="IPR050498">
    <property type="entry name" value="Ycf3"/>
</dbReference>
<protein>
    <submittedName>
        <fullName evidence="4">TTC6</fullName>
    </submittedName>
</protein>
<dbReference type="Pfam" id="PF00515">
    <property type="entry name" value="TPR_1"/>
    <property type="match status" value="1"/>
</dbReference>
<dbReference type="Pfam" id="PF07719">
    <property type="entry name" value="TPR_2"/>
    <property type="match status" value="1"/>
</dbReference>
<dbReference type="OrthoDB" id="1658288at2759"/>
<dbReference type="AlphaFoldDB" id="A0A7J7J072"/>
<dbReference type="PANTHER" id="PTHR44858:SF1">
    <property type="entry name" value="UDP-N-ACETYLGLUCOSAMINE--PEPTIDE N-ACETYLGLUCOSAMINYLTRANSFERASE SPINDLY-RELATED"/>
    <property type="match status" value="1"/>
</dbReference>
<sequence length="283" mass="31866">MEAYVSRGNAFLDYGNPEGIKAAQADYERALLLKPTYLPARINLAYSLQMSGKFQQAWTQFTIAIQQDQLCQAAYEGRAIVNLQMSNLFAALQDVNASMKVKASAELHTNRGVVSLFMKDSTGAMHDFQAAIKLDNRYSLAYFNAANIYFKNRQFRQAIEYYNRSIQFNNKDESAYVNRAIARAVIKDSSGALSDFSKAISISPKSAHVYFNRGNLYSTLGEWQKAADDFSHGLRLQPDDPLAHKRRADALGKLGMKEKAIADYQYAVQLQARIKFLKSIHSK</sequence>
<gene>
    <name evidence="4" type="ORF">EB796_022510</name>
</gene>
<feature type="repeat" description="TPR" evidence="3">
    <location>
        <begin position="173"/>
        <end position="206"/>
    </location>
</feature>
<dbReference type="PROSITE" id="PS50293">
    <property type="entry name" value="TPR_REGION"/>
    <property type="match status" value="1"/>
</dbReference>
<reference evidence="4" key="1">
    <citation type="submission" date="2020-06" db="EMBL/GenBank/DDBJ databases">
        <title>Draft genome of Bugula neritina, a colonial animal packing powerful symbionts and potential medicines.</title>
        <authorList>
            <person name="Rayko M."/>
        </authorList>
    </citation>
    <scope>NUCLEOTIDE SEQUENCE [LARGE SCALE GENOMIC DNA]</scope>
    <source>
        <strain evidence="4">Kwan_BN1</strain>
    </source>
</reference>
<dbReference type="InterPro" id="IPR013105">
    <property type="entry name" value="TPR_2"/>
</dbReference>
<dbReference type="PANTHER" id="PTHR44858">
    <property type="entry name" value="TETRATRICOPEPTIDE REPEAT PROTEIN 6"/>
    <property type="match status" value="1"/>
</dbReference>
<evidence type="ECO:0000313" key="5">
    <source>
        <dbReference type="Proteomes" id="UP000593567"/>
    </source>
</evidence>
<proteinExistence type="predicted"/>
<feature type="repeat" description="TPR" evidence="3">
    <location>
        <begin position="139"/>
        <end position="172"/>
    </location>
</feature>
<evidence type="ECO:0000256" key="1">
    <source>
        <dbReference type="ARBA" id="ARBA00022737"/>
    </source>
</evidence>
<keyword evidence="1" id="KW-0677">Repeat</keyword>
<name>A0A7J7J072_BUGNE</name>